<sequence>MGDLTIAAKLPSTSDVRWWRSAVMKAQKPREKTGRPQLASTRRHHRDWQVRASAVPFPTPVADAACSGKGETSMFRSISLAVFLAVVPATAFANSCPTIMAAIDAALPSATLSEADKTKVKELRAQGETLHAAGDHAGSEAALNQAKTMLGI</sequence>
<name>A0ABV2GL73_9HYPH</name>
<proteinExistence type="predicted"/>
<organism evidence="1 2">
    <name type="scientific">Mesorhizobium robiniae</name>
    <dbReference type="NCBI Taxonomy" id="559315"/>
    <lineage>
        <taxon>Bacteria</taxon>
        <taxon>Pseudomonadati</taxon>
        <taxon>Pseudomonadota</taxon>
        <taxon>Alphaproteobacteria</taxon>
        <taxon>Hyphomicrobiales</taxon>
        <taxon>Phyllobacteriaceae</taxon>
        <taxon>Mesorhizobium</taxon>
    </lineage>
</organism>
<evidence type="ECO:0000313" key="2">
    <source>
        <dbReference type="Proteomes" id="UP001549204"/>
    </source>
</evidence>
<evidence type="ECO:0000313" key="1">
    <source>
        <dbReference type="EMBL" id="MET3579050.1"/>
    </source>
</evidence>
<comment type="caution">
    <text evidence="1">The sequence shown here is derived from an EMBL/GenBank/DDBJ whole genome shotgun (WGS) entry which is preliminary data.</text>
</comment>
<keyword evidence="2" id="KW-1185">Reference proteome</keyword>
<accession>A0ABV2GL73</accession>
<protein>
    <submittedName>
        <fullName evidence="1">Uncharacterized protein</fullName>
    </submittedName>
</protein>
<dbReference type="Proteomes" id="UP001549204">
    <property type="component" value="Unassembled WGS sequence"/>
</dbReference>
<dbReference type="EMBL" id="JBEPMC010000003">
    <property type="protein sequence ID" value="MET3579050.1"/>
    <property type="molecule type" value="Genomic_DNA"/>
</dbReference>
<reference evidence="1 2" key="1">
    <citation type="submission" date="2024-06" db="EMBL/GenBank/DDBJ databases">
        <title>Genomic Encyclopedia of Type Strains, Phase IV (KMG-IV): sequencing the most valuable type-strain genomes for metagenomic binning, comparative biology and taxonomic classification.</title>
        <authorList>
            <person name="Goeker M."/>
        </authorList>
    </citation>
    <scope>NUCLEOTIDE SEQUENCE [LARGE SCALE GENOMIC DNA]</scope>
    <source>
        <strain evidence="1 2">DSM 100022</strain>
    </source>
</reference>
<gene>
    <name evidence="1" type="ORF">ABID19_002075</name>
</gene>